<dbReference type="Proteomes" id="UP000002866">
    <property type="component" value="Chromosome 1"/>
</dbReference>
<evidence type="ECO:0000256" key="5">
    <source>
        <dbReference type="ARBA" id="ARBA00023136"/>
    </source>
</evidence>
<dbReference type="AlphaFoldDB" id="I2GX83"/>
<evidence type="ECO:0000313" key="8">
    <source>
        <dbReference type="Proteomes" id="UP000002866"/>
    </source>
</evidence>
<evidence type="ECO:0000256" key="1">
    <source>
        <dbReference type="ARBA" id="ARBA00004370"/>
    </source>
</evidence>
<proteinExistence type="inferred from homology"/>
<dbReference type="PANTHER" id="PTHR21659">
    <property type="entry name" value="HYDROPHOBIC PROTEIN RCI2 LOW TEMPERATURE AND SALT RESPONSIVE PROTEIN LTI6 -RELATED"/>
    <property type="match status" value="1"/>
</dbReference>
<feature type="transmembrane region" description="Helical" evidence="6">
    <location>
        <begin position="29"/>
        <end position="51"/>
    </location>
</feature>
<dbReference type="HOGENOM" id="CLU_107649_7_0_1"/>
<dbReference type="OrthoDB" id="2802411at2759"/>
<evidence type="ECO:0000256" key="2">
    <source>
        <dbReference type="ARBA" id="ARBA00009530"/>
    </source>
</evidence>
<dbReference type="RefSeq" id="XP_004178254.1">
    <property type="nucleotide sequence ID" value="XM_004178206.1"/>
</dbReference>
<keyword evidence="5 6" id="KW-0472">Membrane</keyword>
<sequence length="56" mass="6289">MAGKFLNTILAIIMPPLCVFSIKGWGKQCFYSCVLTILAYFPGLLYALYIIHKSSE</sequence>
<accession>I2GX83</accession>
<protein>
    <recommendedName>
        <fullName evidence="9">Plasma membrane proteolipid 3</fullName>
    </recommendedName>
</protein>
<reference evidence="7 8" key="1">
    <citation type="journal article" date="2011" name="Proc. Natl. Acad. Sci. U.S.A.">
        <title>Evolutionary erosion of yeast sex chromosomes by mating-type switching accidents.</title>
        <authorList>
            <person name="Gordon J.L."/>
            <person name="Armisen D."/>
            <person name="Proux-Wera E."/>
            <person name="Oheigeartaigh S.S."/>
            <person name="Byrne K.P."/>
            <person name="Wolfe K.H."/>
        </authorList>
    </citation>
    <scope>NUCLEOTIDE SEQUENCE [LARGE SCALE GENOMIC DNA]</scope>
    <source>
        <strain evidence="8">ATCC 34711 / CBS 6284 / DSM 70876 / NBRC 10599 / NRRL Y-10934 / UCD 77-7</strain>
    </source>
</reference>
<keyword evidence="3 6" id="KW-0812">Transmembrane</keyword>
<evidence type="ECO:0000256" key="3">
    <source>
        <dbReference type="ARBA" id="ARBA00022692"/>
    </source>
</evidence>
<evidence type="ECO:0000256" key="6">
    <source>
        <dbReference type="SAM" id="Phobius"/>
    </source>
</evidence>
<evidence type="ECO:0000256" key="4">
    <source>
        <dbReference type="ARBA" id="ARBA00022989"/>
    </source>
</evidence>
<dbReference type="PANTHER" id="PTHR21659:SF42">
    <property type="entry name" value="UPF0057 MEMBRANE PROTEIN ZK632.10-RELATED"/>
    <property type="match status" value="1"/>
</dbReference>
<dbReference type="EMBL" id="HE806316">
    <property type="protein sequence ID" value="CCH58735.1"/>
    <property type="molecule type" value="Genomic_DNA"/>
</dbReference>
<feature type="transmembrane region" description="Helical" evidence="6">
    <location>
        <begin position="6"/>
        <end position="22"/>
    </location>
</feature>
<evidence type="ECO:0008006" key="9">
    <source>
        <dbReference type="Google" id="ProtNLM"/>
    </source>
</evidence>
<dbReference type="Pfam" id="PF01679">
    <property type="entry name" value="Pmp3"/>
    <property type="match status" value="1"/>
</dbReference>
<dbReference type="InParanoid" id="I2GX83"/>
<keyword evidence="4 6" id="KW-1133">Transmembrane helix</keyword>
<comment type="similarity">
    <text evidence="2">Belongs to the UPF0057 (PMP3) family.</text>
</comment>
<evidence type="ECO:0000313" key="7">
    <source>
        <dbReference type="EMBL" id="CCH58735.1"/>
    </source>
</evidence>
<organism evidence="7 8">
    <name type="scientific">Henningerozyma blattae (strain ATCC 34711 / CBS 6284 / DSM 70876 / NBRC 10599 / NRRL Y-10934 / UCD 77-7)</name>
    <name type="common">Yeast</name>
    <name type="synonym">Tetrapisispora blattae</name>
    <dbReference type="NCBI Taxonomy" id="1071380"/>
    <lineage>
        <taxon>Eukaryota</taxon>
        <taxon>Fungi</taxon>
        <taxon>Dikarya</taxon>
        <taxon>Ascomycota</taxon>
        <taxon>Saccharomycotina</taxon>
        <taxon>Saccharomycetes</taxon>
        <taxon>Saccharomycetales</taxon>
        <taxon>Saccharomycetaceae</taxon>
        <taxon>Henningerozyma</taxon>
    </lineage>
</organism>
<comment type="subcellular location">
    <subcellularLocation>
        <location evidence="1">Membrane</location>
    </subcellularLocation>
</comment>
<dbReference type="GO" id="GO:0016020">
    <property type="term" value="C:membrane"/>
    <property type="evidence" value="ECO:0007669"/>
    <property type="project" value="UniProtKB-SubCell"/>
</dbReference>
<dbReference type="eggNOG" id="KOG1773">
    <property type="taxonomic scope" value="Eukaryota"/>
</dbReference>
<gene>
    <name evidence="7" type="primary">TBLA0A09500</name>
    <name evidence="7" type="ORF">TBLA_0A09500</name>
</gene>
<dbReference type="GeneID" id="14493602"/>
<dbReference type="InterPro" id="IPR000612">
    <property type="entry name" value="PMP3"/>
</dbReference>
<dbReference type="KEGG" id="tbl:TBLA_0A09500"/>
<keyword evidence="8" id="KW-1185">Reference proteome</keyword>
<name>I2GX83_HENB6</name>